<keyword evidence="3" id="KW-1185">Reference proteome</keyword>
<organism evidence="2 3">
    <name type="scientific">Batillaria attramentaria</name>
    <dbReference type="NCBI Taxonomy" id="370345"/>
    <lineage>
        <taxon>Eukaryota</taxon>
        <taxon>Metazoa</taxon>
        <taxon>Spiralia</taxon>
        <taxon>Lophotrochozoa</taxon>
        <taxon>Mollusca</taxon>
        <taxon>Gastropoda</taxon>
        <taxon>Caenogastropoda</taxon>
        <taxon>Sorbeoconcha</taxon>
        <taxon>Cerithioidea</taxon>
        <taxon>Batillariidae</taxon>
        <taxon>Batillaria</taxon>
    </lineage>
</organism>
<feature type="region of interest" description="Disordered" evidence="1">
    <location>
        <begin position="1"/>
        <end position="57"/>
    </location>
</feature>
<comment type="caution">
    <text evidence="2">The sequence shown here is derived from an EMBL/GenBank/DDBJ whole genome shotgun (WGS) entry which is preliminary data.</text>
</comment>
<evidence type="ECO:0000313" key="2">
    <source>
        <dbReference type="EMBL" id="KAK7503639.1"/>
    </source>
</evidence>
<reference evidence="2 3" key="1">
    <citation type="journal article" date="2023" name="Sci. Data">
        <title>Genome assembly of the Korean intertidal mud-creeper Batillaria attramentaria.</title>
        <authorList>
            <person name="Patra A.K."/>
            <person name="Ho P.T."/>
            <person name="Jun S."/>
            <person name="Lee S.J."/>
            <person name="Kim Y."/>
            <person name="Won Y.J."/>
        </authorList>
    </citation>
    <scope>NUCLEOTIDE SEQUENCE [LARGE SCALE GENOMIC DNA]</scope>
    <source>
        <strain evidence="2">Wonlab-2016</strain>
    </source>
</reference>
<feature type="non-terminal residue" evidence="2">
    <location>
        <position position="57"/>
    </location>
</feature>
<feature type="compositionally biased region" description="Polar residues" evidence="1">
    <location>
        <begin position="1"/>
        <end position="12"/>
    </location>
</feature>
<dbReference type="EMBL" id="JACVVK020000019">
    <property type="protein sequence ID" value="KAK7503639.1"/>
    <property type="molecule type" value="Genomic_DNA"/>
</dbReference>
<dbReference type="Proteomes" id="UP001519460">
    <property type="component" value="Unassembled WGS sequence"/>
</dbReference>
<name>A0ABD0LVM0_9CAEN</name>
<proteinExistence type="predicted"/>
<feature type="compositionally biased region" description="Basic and acidic residues" evidence="1">
    <location>
        <begin position="13"/>
        <end position="27"/>
    </location>
</feature>
<accession>A0ABD0LVM0</accession>
<evidence type="ECO:0000256" key="1">
    <source>
        <dbReference type="SAM" id="MobiDB-lite"/>
    </source>
</evidence>
<dbReference type="AlphaFoldDB" id="A0ABD0LVM0"/>
<protein>
    <submittedName>
        <fullName evidence="2">Uncharacterized protein</fullName>
    </submittedName>
</protein>
<gene>
    <name evidence="2" type="ORF">BaRGS_00005178</name>
</gene>
<sequence length="57" mass="6156">MYSGKNSVPTETSVRDDASKPKVKDRAPQVAKHLSYVPPPKAQSRQALKASYCLPAG</sequence>
<evidence type="ECO:0000313" key="3">
    <source>
        <dbReference type="Proteomes" id="UP001519460"/>
    </source>
</evidence>